<dbReference type="Proteomes" id="UP000279029">
    <property type="component" value="Chromosome"/>
</dbReference>
<proteinExistence type="predicted"/>
<dbReference type="RefSeq" id="WP_125137666.1">
    <property type="nucleotide sequence ID" value="NZ_LR130778.1"/>
</dbReference>
<evidence type="ECO:0000313" key="3">
    <source>
        <dbReference type="Proteomes" id="UP000279029"/>
    </source>
</evidence>
<dbReference type="InterPro" id="IPR036291">
    <property type="entry name" value="NAD(P)-bd_dom_sf"/>
</dbReference>
<feature type="domain" description="Gfo/Idh/MocA-like oxidoreductase N-terminal" evidence="1">
    <location>
        <begin position="1"/>
        <end position="113"/>
    </location>
</feature>
<dbReference type="GO" id="GO:0000166">
    <property type="term" value="F:nucleotide binding"/>
    <property type="evidence" value="ECO:0007669"/>
    <property type="project" value="InterPro"/>
</dbReference>
<protein>
    <submittedName>
        <fullName evidence="2">Oxidoreductase</fullName>
    </submittedName>
</protein>
<dbReference type="InterPro" id="IPR051450">
    <property type="entry name" value="Gfo/Idh/MocA_Oxidoreductases"/>
</dbReference>
<dbReference type="Pfam" id="PF01408">
    <property type="entry name" value="GFO_IDH_MocA"/>
    <property type="match status" value="1"/>
</dbReference>
<dbReference type="Gene3D" id="3.40.50.720">
    <property type="entry name" value="NAD(P)-binding Rossmann-like Domain"/>
    <property type="match status" value="1"/>
</dbReference>
<dbReference type="SUPFAM" id="SSF51735">
    <property type="entry name" value="NAD(P)-binding Rossmann-fold domains"/>
    <property type="match status" value="1"/>
</dbReference>
<dbReference type="Gene3D" id="3.30.360.10">
    <property type="entry name" value="Dihydrodipicolinate Reductase, domain 2"/>
    <property type="match status" value="1"/>
</dbReference>
<organism evidence="2 3">
    <name type="scientific">Petrocella atlantisensis</name>
    <dbReference type="NCBI Taxonomy" id="2173034"/>
    <lineage>
        <taxon>Bacteria</taxon>
        <taxon>Bacillati</taxon>
        <taxon>Bacillota</taxon>
        <taxon>Clostridia</taxon>
        <taxon>Lachnospirales</taxon>
        <taxon>Vallitaleaceae</taxon>
        <taxon>Petrocella</taxon>
    </lineage>
</organism>
<dbReference type="PANTHER" id="PTHR43377">
    <property type="entry name" value="BILIVERDIN REDUCTASE A"/>
    <property type="match status" value="1"/>
</dbReference>
<dbReference type="InterPro" id="IPR000683">
    <property type="entry name" value="Gfo/Idh/MocA-like_OxRdtase_N"/>
</dbReference>
<accession>A0A3P7PY24</accession>
<reference evidence="2 3" key="1">
    <citation type="submission" date="2018-09" db="EMBL/GenBank/DDBJ databases">
        <authorList>
            <person name="Postec A."/>
        </authorList>
    </citation>
    <scope>NUCLEOTIDE SEQUENCE [LARGE SCALE GENOMIC DNA]</scope>
    <source>
        <strain evidence="2">70B-A</strain>
    </source>
</reference>
<evidence type="ECO:0000313" key="2">
    <source>
        <dbReference type="EMBL" id="VDN48547.1"/>
    </source>
</evidence>
<sequence length="325" mass="37802">MKVMIIGLGSMGKRRIRLLKKYDSTIEIVGVDQSDNRRSVCESTFHIKVYENTKDCLEHQKIEVAFICSSPLTHKKLITECLLHNVHVFSELNLVSDGYDYNIELAKERQKVLFLSSTFLYREEIIEISALVKKTNNLVNYSYHVGQYLPDWHPWESYNDFFVGNKKTNGCREIFAIELPWMIETFGEVIKFEVIKSKMSGLNIEYNDNYLLILEHSTGHKGMLAVDVVSRKAVRNLEIFGENLFLRWDGSPQGLVSYDIQLKEERKLKLYDKVDQLDAYSNFVVENAYYSEISAFFNVLNGVSKPIYDFEKDKEILKIIDKIEA</sequence>
<gene>
    <name evidence="2" type="ORF">PATL70BA_2645</name>
</gene>
<dbReference type="OrthoDB" id="9815825at2"/>
<keyword evidence="3" id="KW-1185">Reference proteome</keyword>
<dbReference type="PANTHER" id="PTHR43377:SF1">
    <property type="entry name" value="BILIVERDIN REDUCTASE A"/>
    <property type="match status" value="1"/>
</dbReference>
<dbReference type="EMBL" id="LR130778">
    <property type="protein sequence ID" value="VDN48547.1"/>
    <property type="molecule type" value="Genomic_DNA"/>
</dbReference>
<dbReference type="AlphaFoldDB" id="A0A3P7PY24"/>
<name>A0A3P7PY24_9FIRM</name>
<evidence type="ECO:0000259" key="1">
    <source>
        <dbReference type="Pfam" id="PF01408"/>
    </source>
</evidence>
<dbReference type="KEGG" id="cbar:PATL70BA_2645"/>